<dbReference type="AlphaFoldDB" id="A0A1I7IQT9"/>
<dbReference type="Proteomes" id="UP000182649">
    <property type="component" value="Unassembled WGS sequence"/>
</dbReference>
<dbReference type="GO" id="GO:0016301">
    <property type="term" value="F:kinase activity"/>
    <property type="evidence" value="ECO:0007669"/>
    <property type="project" value="InterPro"/>
</dbReference>
<dbReference type="OrthoDB" id="9802752at2"/>
<dbReference type="NCBIfam" id="TIGR01550">
    <property type="entry name" value="DOC_P1"/>
    <property type="match status" value="1"/>
</dbReference>
<dbReference type="RefSeq" id="WP_074975887.1">
    <property type="nucleotide sequence ID" value="NZ_FPBZ01000024.1"/>
</dbReference>
<name>A0A1I7IQT9_9PROT</name>
<evidence type="ECO:0000259" key="1">
    <source>
        <dbReference type="PROSITE" id="PS51459"/>
    </source>
</evidence>
<dbReference type="Gene3D" id="1.20.120.1870">
    <property type="entry name" value="Fic/DOC protein, Fido domain"/>
    <property type="match status" value="1"/>
</dbReference>
<sequence length="130" mass="14250">MKEPVWIDEQDALTIHDRLLVLHGGPSGVRDKTLLSSALARPRQHLVYSTEADLIRMAAAYTAGIVGNHPFVDGNKRTGFVIGVLFLELNGYRFVAREEDAAQAVLSLAAGTLNEEEYGLFLRANSVREG</sequence>
<dbReference type="InterPro" id="IPR003812">
    <property type="entry name" value="Fido"/>
</dbReference>
<feature type="domain" description="Fido" evidence="1">
    <location>
        <begin position="7"/>
        <end position="124"/>
    </location>
</feature>
<protein>
    <submittedName>
        <fullName evidence="2">Death on curing protein</fullName>
    </submittedName>
</protein>
<dbReference type="PIRSF" id="PIRSF018297">
    <property type="entry name" value="Doc"/>
    <property type="match status" value="1"/>
</dbReference>
<dbReference type="InterPro" id="IPR006440">
    <property type="entry name" value="Doc"/>
</dbReference>
<dbReference type="SUPFAM" id="SSF140931">
    <property type="entry name" value="Fic-like"/>
    <property type="match status" value="1"/>
</dbReference>
<gene>
    <name evidence="2" type="ORF">SAMN05216417_1245</name>
</gene>
<dbReference type="InterPro" id="IPR053737">
    <property type="entry name" value="Type_II_TA_Toxin"/>
</dbReference>
<organism evidence="2 3">
    <name type="scientific">Nitrosospira multiformis</name>
    <dbReference type="NCBI Taxonomy" id="1231"/>
    <lineage>
        <taxon>Bacteria</taxon>
        <taxon>Pseudomonadati</taxon>
        <taxon>Pseudomonadota</taxon>
        <taxon>Betaproteobacteria</taxon>
        <taxon>Nitrosomonadales</taxon>
        <taxon>Nitrosomonadaceae</taxon>
        <taxon>Nitrosospira</taxon>
    </lineage>
</organism>
<dbReference type="EMBL" id="FPBZ01000024">
    <property type="protein sequence ID" value="SFU75315.1"/>
    <property type="molecule type" value="Genomic_DNA"/>
</dbReference>
<dbReference type="PANTHER" id="PTHR39426">
    <property type="entry name" value="HOMOLOGY TO DEATH-ON-CURING PROTEIN OF PHAGE P1"/>
    <property type="match status" value="1"/>
</dbReference>
<evidence type="ECO:0000313" key="2">
    <source>
        <dbReference type="EMBL" id="SFU75315.1"/>
    </source>
</evidence>
<dbReference type="InterPro" id="IPR036597">
    <property type="entry name" value="Fido-like_dom_sf"/>
</dbReference>
<dbReference type="PROSITE" id="PS51459">
    <property type="entry name" value="FIDO"/>
    <property type="match status" value="1"/>
</dbReference>
<proteinExistence type="predicted"/>
<reference evidence="2 3" key="1">
    <citation type="submission" date="2016-10" db="EMBL/GenBank/DDBJ databases">
        <authorList>
            <person name="de Groot N.N."/>
        </authorList>
    </citation>
    <scope>NUCLEOTIDE SEQUENCE [LARGE SCALE GENOMIC DNA]</scope>
    <source>
        <strain evidence="2 3">Nl14</strain>
    </source>
</reference>
<evidence type="ECO:0000313" key="3">
    <source>
        <dbReference type="Proteomes" id="UP000182649"/>
    </source>
</evidence>
<dbReference type="Pfam" id="PF02661">
    <property type="entry name" value="Fic"/>
    <property type="match status" value="1"/>
</dbReference>
<accession>A0A1I7IQT9</accession>
<dbReference type="PANTHER" id="PTHR39426:SF1">
    <property type="entry name" value="HOMOLOGY TO DEATH-ON-CURING PROTEIN OF PHAGE P1"/>
    <property type="match status" value="1"/>
</dbReference>